<dbReference type="InterPro" id="IPR050681">
    <property type="entry name" value="CDF/SLC30A"/>
</dbReference>
<feature type="transmembrane region" description="Helical" evidence="10">
    <location>
        <begin position="99"/>
        <end position="121"/>
    </location>
</feature>
<evidence type="ECO:0000313" key="13">
    <source>
        <dbReference type="EMBL" id="MTD95120.1"/>
    </source>
</evidence>
<feature type="domain" description="Cation efflux protein cytoplasmic" evidence="12">
    <location>
        <begin position="227"/>
        <end position="302"/>
    </location>
</feature>
<evidence type="ECO:0000256" key="9">
    <source>
        <dbReference type="SAM" id="MobiDB-lite"/>
    </source>
</evidence>
<evidence type="ECO:0000256" key="3">
    <source>
        <dbReference type="ARBA" id="ARBA00022448"/>
    </source>
</evidence>
<organism evidence="13 14">
    <name type="scientific">Hyphomicrobium album</name>
    <dbReference type="NCBI Taxonomy" id="2665159"/>
    <lineage>
        <taxon>Bacteria</taxon>
        <taxon>Pseudomonadati</taxon>
        <taxon>Pseudomonadota</taxon>
        <taxon>Alphaproteobacteria</taxon>
        <taxon>Hyphomicrobiales</taxon>
        <taxon>Hyphomicrobiaceae</taxon>
        <taxon>Hyphomicrobium</taxon>
    </lineage>
</organism>
<dbReference type="Pfam" id="PF01545">
    <property type="entry name" value="Cation_efflux"/>
    <property type="match status" value="1"/>
</dbReference>
<keyword evidence="8 10" id="KW-0472">Membrane</keyword>
<evidence type="ECO:0000256" key="1">
    <source>
        <dbReference type="ARBA" id="ARBA00004141"/>
    </source>
</evidence>
<dbReference type="SUPFAM" id="SSF160240">
    <property type="entry name" value="Cation efflux protein cytoplasmic domain-like"/>
    <property type="match status" value="1"/>
</dbReference>
<dbReference type="NCBIfam" id="TIGR01297">
    <property type="entry name" value="CDF"/>
    <property type="match status" value="1"/>
</dbReference>
<dbReference type="SUPFAM" id="SSF161111">
    <property type="entry name" value="Cation efflux protein transmembrane domain-like"/>
    <property type="match status" value="1"/>
</dbReference>
<dbReference type="PANTHER" id="PTHR11562">
    <property type="entry name" value="CATION EFFLUX PROTEIN/ ZINC TRANSPORTER"/>
    <property type="match status" value="1"/>
</dbReference>
<feature type="transmembrane region" description="Helical" evidence="10">
    <location>
        <begin position="194"/>
        <end position="214"/>
    </location>
</feature>
<keyword evidence="5" id="KW-0864">Zinc transport</keyword>
<name>A0A6I3KMI4_9HYPH</name>
<feature type="transmembrane region" description="Helical" evidence="10">
    <location>
        <begin position="165"/>
        <end position="188"/>
    </location>
</feature>
<evidence type="ECO:0000256" key="8">
    <source>
        <dbReference type="ARBA" id="ARBA00023136"/>
    </source>
</evidence>
<keyword evidence="3" id="KW-0813">Transport</keyword>
<reference evidence="13 14" key="1">
    <citation type="submission" date="2019-11" db="EMBL/GenBank/DDBJ databases">
        <title>Identification of a novel strain.</title>
        <authorList>
            <person name="Xu Q."/>
            <person name="Wang G."/>
        </authorList>
    </citation>
    <scope>NUCLEOTIDE SEQUENCE [LARGE SCALE GENOMIC DNA]</scope>
    <source>
        <strain evidence="14">xq</strain>
    </source>
</reference>
<evidence type="ECO:0000256" key="4">
    <source>
        <dbReference type="ARBA" id="ARBA00022692"/>
    </source>
</evidence>
<dbReference type="PANTHER" id="PTHR11562:SF17">
    <property type="entry name" value="RE54080P-RELATED"/>
    <property type="match status" value="1"/>
</dbReference>
<protein>
    <submittedName>
        <fullName evidence="13">Cation diffusion facilitator family transporter</fullName>
    </submittedName>
</protein>
<dbReference type="EMBL" id="WMBQ01000002">
    <property type="protein sequence ID" value="MTD95120.1"/>
    <property type="molecule type" value="Genomic_DNA"/>
</dbReference>
<dbReference type="InterPro" id="IPR027470">
    <property type="entry name" value="Cation_efflux_CTD"/>
</dbReference>
<keyword evidence="14" id="KW-1185">Reference proteome</keyword>
<dbReference type="InterPro" id="IPR036837">
    <property type="entry name" value="Cation_efflux_CTD_sf"/>
</dbReference>
<dbReference type="InterPro" id="IPR002524">
    <property type="entry name" value="Cation_efflux"/>
</dbReference>
<accession>A0A6I3KMI4</accession>
<evidence type="ECO:0000256" key="2">
    <source>
        <dbReference type="ARBA" id="ARBA00008873"/>
    </source>
</evidence>
<evidence type="ECO:0000256" key="5">
    <source>
        <dbReference type="ARBA" id="ARBA00022906"/>
    </source>
</evidence>
<feature type="transmembrane region" description="Helical" evidence="10">
    <location>
        <begin position="133"/>
        <end position="153"/>
    </location>
</feature>
<feature type="compositionally biased region" description="Basic residues" evidence="9">
    <location>
        <begin position="8"/>
        <end position="20"/>
    </location>
</feature>
<keyword evidence="5" id="KW-0862">Zinc</keyword>
<comment type="subcellular location">
    <subcellularLocation>
        <location evidence="1">Membrane</location>
        <topology evidence="1">Multi-pass membrane protein</topology>
    </subcellularLocation>
</comment>
<feature type="transmembrane region" description="Helical" evidence="10">
    <location>
        <begin position="58"/>
        <end position="79"/>
    </location>
</feature>
<dbReference type="AlphaFoldDB" id="A0A6I3KMI4"/>
<evidence type="ECO:0000259" key="11">
    <source>
        <dbReference type="Pfam" id="PF01545"/>
    </source>
</evidence>
<dbReference type="GO" id="GO:0005385">
    <property type="term" value="F:zinc ion transmembrane transporter activity"/>
    <property type="evidence" value="ECO:0007669"/>
    <property type="project" value="TreeGrafter"/>
</dbReference>
<keyword evidence="7" id="KW-0406">Ion transport</keyword>
<feature type="region of interest" description="Disordered" evidence="9">
    <location>
        <begin position="1"/>
        <end position="23"/>
    </location>
</feature>
<evidence type="ECO:0000259" key="12">
    <source>
        <dbReference type="Pfam" id="PF16916"/>
    </source>
</evidence>
<dbReference type="GO" id="GO:0005886">
    <property type="term" value="C:plasma membrane"/>
    <property type="evidence" value="ECO:0007669"/>
    <property type="project" value="TreeGrafter"/>
</dbReference>
<sequence>MGHDHSHGAHAGHSHSHAGHSHSAGERNERRLLLAAALTTITLVAEAAGGIISGSLALLADAGHMLTDAAALILAWLAVRFARHPADWKRTYGFERFEVLAAFSNGLALFFISAMICYEAIERIYEPVAVLGAPMLVIAAVGLCVNVATLLILRHGGEANLNVRAALLHVISDLLGSVAAIIAALVILQTGWTPIDPILSIVITLLILRSAWYITKESGHILLEGAPSGLDVREVQKDLEANVPDVQSVHHVHAWSLSENRRVMTLHAQTCDTVPPEQVAAAIKARLKQAFGVVHATVEVEHKDCADAAHAKGCGKV</sequence>
<evidence type="ECO:0000256" key="6">
    <source>
        <dbReference type="ARBA" id="ARBA00022989"/>
    </source>
</evidence>
<proteinExistence type="inferred from homology"/>
<comment type="caution">
    <text evidence="13">The sequence shown here is derived from an EMBL/GenBank/DDBJ whole genome shotgun (WGS) entry which is preliminary data.</text>
</comment>
<evidence type="ECO:0000256" key="10">
    <source>
        <dbReference type="SAM" id="Phobius"/>
    </source>
</evidence>
<dbReference type="InterPro" id="IPR058533">
    <property type="entry name" value="Cation_efflux_TM"/>
</dbReference>
<keyword evidence="6 10" id="KW-1133">Transmembrane helix</keyword>
<comment type="similarity">
    <text evidence="2">Belongs to the cation diffusion facilitator (CDF) transporter (TC 2.A.4) family. SLC30A subfamily.</text>
</comment>
<keyword evidence="4 10" id="KW-0812">Transmembrane</keyword>
<evidence type="ECO:0000256" key="7">
    <source>
        <dbReference type="ARBA" id="ARBA00023065"/>
    </source>
</evidence>
<feature type="domain" description="Cation efflux protein transmembrane" evidence="11">
    <location>
        <begin position="32"/>
        <end position="223"/>
    </location>
</feature>
<dbReference type="Gene3D" id="1.20.1510.10">
    <property type="entry name" value="Cation efflux protein transmembrane domain"/>
    <property type="match status" value="1"/>
</dbReference>
<dbReference type="InterPro" id="IPR027469">
    <property type="entry name" value="Cation_efflux_TMD_sf"/>
</dbReference>
<evidence type="ECO:0000313" key="14">
    <source>
        <dbReference type="Proteomes" id="UP000440694"/>
    </source>
</evidence>
<gene>
    <name evidence="13" type="ORF">GIW81_12335</name>
</gene>
<dbReference type="Proteomes" id="UP000440694">
    <property type="component" value="Unassembled WGS sequence"/>
</dbReference>
<dbReference type="Pfam" id="PF16916">
    <property type="entry name" value="ZT_dimer"/>
    <property type="match status" value="1"/>
</dbReference>
<dbReference type="RefSeq" id="WP_154739696.1">
    <property type="nucleotide sequence ID" value="NZ_WMBQ01000002.1"/>
</dbReference>
<feature type="transmembrane region" description="Helical" evidence="10">
    <location>
        <begin position="32"/>
        <end position="52"/>
    </location>
</feature>